<reference evidence="1 2" key="1">
    <citation type="journal article" date="2012" name="J. Bacteriol.">
        <title>Genome Sequence of Pectin-Degrading Alishewanella agri, Isolated from Landfill Soil.</title>
        <authorList>
            <person name="Kim J."/>
            <person name="Jung J."/>
            <person name="Sung J.S."/>
            <person name="Chun J."/>
            <person name="Park W."/>
        </authorList>
    </citation>
    <scope>NUCLEOTIDE SEQUENCE [LARGE SCALE GENOMIC DNA]</scope>
    <source>
        <strain evidence="1 2">BL06</strain>
    </source>
</reference>
<dbReference type="Proteomes" id="UP000035062">
    <property type="component" value="Unassembled WGS sequence"/>
</dbReference>
<keyword evidence="2" id="KW-1185">Reference proteome</keyword>
<dbReference type="InterPro" id="IPR021432">
    <property type="entry name" value="DUF3081"/>
</dbReference>
<evidence type="ECO:0000313" key="2">
    <source>
        <dbReference type="Proteomes" id="UP000035062"/>
    </source>
</evidence>
<dbReference type="RefSeq" id="WP_008983401.1">
    <property type="nucleotide sequence ID" value="NZ_AKKU01000003.1"/>
</dbReference>
<proteinExistence type="predicted"/>
<dbReference type="Pfam" id="PF11280">
    <property type="entry name" value="DUF3081"/>
    <property type="match status" value="1"/>
</dbReference>
<evidence type="ECO:0000313" key="1">
    <source>
        <dbReference type="EMBL" id="EIW90134.1"/>
    </source>
</evidence>
<sequence length="91" mass="10350">MQNEIDGKFLLNLYAKIEKHGEVASTPHGSGFQLDGITISQGFDGYEAYFSDGQVQLTLGFHNKWHADASTEQQMERFLEKLKHIQQSYSL</sequence>
<protein>
    <recommendedName>
        <fullName evidence="3">DUF3081 domain-containing protein</fullName>
    </recommendedName>
</protein>
<comment type="caution">
    <text evidence="1">The sequence shown here is derived from an EMBL/GenBank/DDBJ whole genome shotgun (WGS) entry which is preliminary data.</text>
</comment>
<dbReference type="AlphaFoldDB" id="I9P5J0"/>
<accession>I9P5J0</accession>
<gene>
    <name evidence="1" type="ORF">AGRI_02238</name>
</gene>
<dbReference type="EMBL" id="AKKU01000003">
    <property type="protein sequence ID" value="EIW90134.1"/>
    <property type="molecule type" value="Genomic_DNA"/>
</dbReference>
<evidence type="ECO:0008006" key="3">
    <source>
        <dbReference type="Google" id="ProtNLM"/>
    </source>
</evidence>
<name>I9P5J0_9ALTE</name>
<organism evidence="1 2">
    <name type="scientific">Alishewanella agri BL06</name>
    <dbReference type="NCBI Taxonomy" id="1195246"/>
    <lineage>
        <taxon>Bacteria</taxon>
        <taxon>Pseudomonadati</taxon>
        <taxon>Pseudomonadota</taxon>
        <taxon>Gammaproteobacteria</taxon>
        <taxon>Alteromonadales</taxon>
        <taxon>Alteromonadaceae</taxon>
        <taxon>Alishewanella</taxon>
    </lineage>
</organism>
<dbReference type="PATRIC" id="fig|1195246.3.peg.436"/>
<dbReference type="STRING" id="1195246.AGRI_02238"/>